<protein>
    <submittedName>
        <fullName evidence="3">Unannotated protein</fullName>
    </submittedName>
</protein>
<feature type="compositionally biased region" description="Low complexity" evidence="1">
    <location>
        <begin position="36"/>
        <end position="53"/>
    </location>
</feature>
<proteinExistence type="predicted"/>
<evidence type="ECO:0000313" key="2">
    <source>
        <dbReference type="EMBL" id="CAB4747285.1"/>
    </source>
</evidence>
<sequence>MSLSSNKRVVVTLSALALLAGVNGLVGCSNSDEDSATTTSSASPASTAKGGETTTTAEVAVDVGVNVKIVSSGMGDVLSDGQGHVFYIYTPDGTGPATCVDACAAAWPPVLTEGGVVADAAVSGLKLGSTGQGAGEQLTIEGQPVYFFASDTEPGATAGQAAGGTWFVLNTDGVKVQS</sequence>
<dbReference type="InterPro" id="IPR005297">
    <property type="entry name" value="Lipoprotein_repeat"/>
</dbReference>
<name>A0A6J7FY75_9ZZZZ</name>
<feature type="region of interest" description="Disordered" evidence="1">
    <location>
        <begin position="30"/>
        <end position="53"/>
    </location>
</feature>
<dbReference type="EMBL" id="CAEZYU010000066">
    <property type="protein sequence ID" value="CAB4747285.1"/>
    <property type="molecule type" value="Genomic_DNA"/>
</dbReference>
<dbReference type="PANTHER" id="PTHR39335:SF1">
    <property type="entry name" value="BLL4220 PROTEIN"/>
    <property type="match status" value="1"/>
</dbReference>
<evidence type="ECO:0000313" key="3">
    <source>
        <dbReference type="EMBL" id="CAB4896569.1"/>
    </source>
</evidence>
<dbReference type="GO" id="GO:0043448">
    <property type="term" value="P:alkane catabolic process"/>
    <property type="evidence" value="ECO:0007669"/>
    <property type="project" value="TreeGrafter"/>
</dbReference>
<dbReference type="EMBL" id="CAFBMG010000033">
    <property type="protein sequence ID" value="CAB4896569.1"/>
    <property type="molecule type" value="Genomic_DNA"/>
</dbReference>
<reference evidence="3" key="1">
    <citation type="submission" date="2020-05" db="EMBL/GenBank/DDBJ databases">
        <authorList>
            <person name="Chiriac C."/>
            <person name="Salcher M."/>
            <person name="Ghai R."/>
            <person name="Kavagutti S V."/>
        </authorList>
    </citation>
    <scope>NUCLEOTIDE SEQUENCE</scope>
</reference>
<dbReference type="PANTHER" id="PTHR39335">
    <property type="entry name" value="BLL4220 PROTEIN"/>
    <property type="match status" value="1"/>
</dbReference>
<organism evidence="3">
    <name type="scientific">freshwater metagenome</name>
    <dbReference type="NCBI Taxonomy" id="449393"/>
    <lineage>
        <taxon>unclassified sequences</taxon>
        <taxon>metagenomes</taxon>
        <taxon>ecological metagenomes</taxon>
    </lineage>
</organism>
<dbReference type="PROSITE" id="PS51257">
    <property type="entry name" value="PROKAR_LIPOPROTEIN"/>
    <property type="match status" value="1"/>
</dbReference>
<dbReference type="AlphaFoldDB" id="A0A6J7FY75"/>
<gene>
    <name evidence="2" type="ORF">UFOPK2766_01438</name>
    <name evidence="3" type="ORF">UFOPK3519_00613</name>
</gene>
<dbReference type="Pfam" id="PF03640">
    <property type="entry name" value="Lipoprotein_15"/>
    <property type="match status" value="2"/>
</dbReference>
<accession>A0A6J7FY75</accession>
<evidence type="ECO:0000256" key="1">
    <source>
        <dbReference type="SAM" id="MobiDB-lite"/>
    </source>
</evidence>